<keyword evidence="1 6" id="KW-0479">Metal-binding</keyword>
<feature type="domain" description="C2H2-type" evidence="7">
    <location>
        <begin position="282"/>
        <end position="310"/>
    </location>
</feature>
<keyword evidence="4 6" id="KW-0862">Zinc</keyword>
<dbReference type="OrthoDB" id="8685330at2759"/>
<dbReference type="PANTHER" id="PTHR19818">
    <property type="entry name" value="ZINC FINGER PROTEIN ZIC AND GLI"/>
    <property type="match status" value="1"/>
</dbReference>
<feature type="binding site" evidence="6">
    <location>
        <position position="5"/>
    </location>
    <ligand>
        <name>Zn(2+)</name>
        <dbReference type="ChEBI" id="CHEBI:29105"/>
    </ligand>
</feature>
<dbReference type="GO" id="GO:0045944">
    <property type="term" value="P:positive regulation of transcription by RNA polymerase II"/>
    <property type="evidence" value="ECO:0007669"/>
    <property type="project" value="UniProtKB-ARBA"/>
</dbReference>
<feature type="binding site" evidence="6">
    <location>
        <position position="51"/>
    </location>
    <ligand>
        <name>Zn(2+)</name>
        <dbReference type="ChEBI" id="CHEBI:29105"/>
    </ligand>
</feature>
<keyword evidence="2" id="KW-0677">Repeat</keyword>
<dbReference type="GO" id="GO:0008270">
    <property type="term" value="F:zinc ion binding"/>
    <property type="evidence" value="ECO:0007669"/>
    <property type="project" value="UniProtKB-UniRule"/>
</dbReference>
<protein>
    <submittedName>
        <fullName evidence="10">Transcription factor Ouib</fullName>
    </submittedName>
</protein>
<dbReference type="InterPro" id="IPR012934">
    <property type="entry name" value="Znf_AD"/>
</dbReference>
<dbReference type="GeneID" id="115621426"/>
<evidence type="ECO:0000313" key="10">
    <source>
        <dbReference type="RefSeq" id="XP_030370938.1"/>
    </source>
</evidence>
<dbReference type="PROSITE" id="PS00028">
    <property type="entry name" value="ZINC_FINGER_C2H2_1"/>
    <property type="match status" value="5"/>
</dbReference>
<keyword evidence="9" id="KW-1185">Reference proteome</keyword>
<name>A0A6J2T742_DROLE</name>
<dbReference type="Gene3D" id="3.30.160.60">
    <property type="entry name" value="Classic Zinc Finger"/>
    <property type="match status" value="4"/>
</dbReference>
<feature type="domain" description="C2H2-type" evidence="7">
    <location>
        <begin position="339"/>
        <end position="363"/>
    </location>
</feature>
<dbReference type="Pfam" id="PF07776">
    <property type="entry name" value="zf-AD"/>
    <property type="match status" value="1"/>
</dbReference>
<dbReference type="PANTHER" id="PTHR19818:SF163">
    <property type="entry name" value="C2H2-TYPE DOMAIN-CONTAINING PROTEIN"/>
    <property type="match status" value="1"/>
</dbReference>
<proteinExistence type="predicted"/>
<evidence type="ECO:0000313" key="9">
    <source>
        <dbReference type="Proteomes" id="UP000504634"/>
    </source>
</evidence>
<dbReference type="GO" id="GO:0005634">
    <property type="term" value="C:nucleus"/>
    <property type="evidence" value="ECO:0007669"/>
    <property type="project" value="InterPro"/>
</dbReference>
<evidence type="ECO:0000256" key="4">
    <source>
        <dbReference type="ARBA" id="ARBA00022833"/>
    </source>
</evidence>
<evidence type="ECO:0000259" key="8">
    <source>
        <dbReference type="PROSITE" id="PS51915"/>
    </source>
</evidence>
<evidence type="ECO:0000256" key="3">
    <source>
        <dbReference type="ARBA" id="ARBA00022771"/>
    </source>
</evidence>
<dbReference type="Pfam" id="PF12874">
    <property type="entry name" value="zf-met"/>
    <property type="match status" value="1"/>
</dbReference>
<accession>A0A6J2T742</accession>
<dbReference type="Pfam" id="PF00096">
    <property type="entry name" value="zf-C2H2"/>
    <property type="match status" value="1"/>
</dbReference>
<dbReference type="RefSeq" id="XP_030370938.1">
    <property type="nucleotide sequence ID" value="XM_030515078.1"/>
</dbReference>
<feature type="domain" description="C2H2-type" evidence="7">
    <location>
        <begin position="311"/>
        <end position="338"/>
    </location>
</feature>
<dbReference type="SUPFAM" id="SSF57667">
    <property type="entry name" value="beta-beta-alpha zinc fingers"/>
    <property type="match status" value="3"/>
</dbReference>
<feature type="domain" description="C2H2-type" evidence="7">
    <location>
        <begin position="254"/>
        <end position="281"/>
    </location>
</feature>
<evidence type="ECO:0000256" key="5">
    <source>
        <dbReference type="PROSITE-ProRule" id="PRU00042"/>
    </source>
</evidence>
<evidence type="ECO:0000256" key="2">
    <source>
        <dbReference type="ARBA" id="ARBA00022737"/>
    </source>
</evidence>
<dbReference type="PROSITE" id="PS51915">
    <property type="entry name" value="ZAD"/>
    <property type="match status" value="1"/>
</dbReference>
<feature type="domain" description="C2H2-type" evidence="7">
    <location>
        <begin position="226"/>
        <end position="253"/>
    </location>
</feature>
<dbReference type="FunFam" id="3.30.160.60:FF:000303">
    <property type="entry name" value="Zinc finger protein 41"/>
    <property type="match status" value="1"/>
</dbReference>
<feature type="domain" description="ZAD" evidence="8">
    <location>
        <begin position="3"/>
        <end position="78"/>
    </location>
</feature>
<organism evidence="9 10">
    <name type="scientific">Drosophila lebanonensis</name>
    <name type="common">Fruit fly</name>
    <name type="synonym">Scaptodrosophila lebanonensis</name>
    <dbReference type="NCBI Taxonomy" id="7225"/>
    <lineage>
        <taxon>Eukaryota</taxon>
        <taxon>Metazoa</taxon>
        <taxon>Ecdysozoa</taxon>
        <taxon>Arthropoda</taxon>
        <taxon>Hexapoda</taxon>
        <taxon>Insecta</taxon>
        <taxon>Pterygota</taxon>
        <taxon>Neoptera</taxon>
        <taxon>Endopterygota</taxon>
        <taxon>Diptera</taxon>
        <taxon>Brachycera</taxon>
        <taxon>Muscomorpha</taxon>
        <taxon>Ephydroidea</taxon>
        <taxon>Drosophilidae</taxon>
        <taxon>Scaptodrosophila</taxon>
    </lineage>
</organism>
<evidence type="ECO:0000259" key="7">
    <source>
        <dbReference type="PROSITE" id="PS50157"/>
    </source>
</evidence>
<dbReference type="InterPro" id="IPR013087">
    <property type="entry name" value="Znf_C2H2_type"/>
</dbReference>
<evidence type="ECO:0000256" key="6">
    <source>
        <dbReference type="PROSITE-ProRule" id="PRU01263"/>
    </source>
</evidence>
<dbReference type="GO" id="GO:0000981">
    <property type="term" value="F:DNA-binding transcription factor activity, RNA polymerase II-specific"/>
    <property type="evidence" value="ECO:0007669"/>
    <property type="project" value="TreeGrafter"/>
</dbReference>
<dbReference type="InterPro" id="IPR050329">
    <property type="entry name" value="GLI_C2H2-zinc-finger"/>
</dbReference>
<evidence type="ECO:0000256" key="1">
    <source>
        <dbReference type="ARBA" id="ARBA00022723"/>
    </source>
</evidence>
<gene>
    <name evidence="10" type="primary">LOC115621426</name>
</gene>
<dbReference type="SMART" id="SM00355">
    <property type="entry name" value="ZnF_C2H2"/>
    <property type="match status" value="5"/>
</dbReference>
<keyword evidence="3 5" id="KW-0863">Zinc-finger</keyword>
<dbReference type="InterPro" id="IPR036236">
    <property type="entry name" value="Znf_C2H2_sf"/>
</dbReference>
<dbReference type="GO" id="GO:0000978">
    <property type="term" value="F:RNA polymerase II cis-regulatory region sequence-specific DNA binding"/>
    <property type="evidence" value="ECO:0007669"/>
    <property type="project" value="TreeGrafter"/>
</dbReference>
<dbReference type="Proteomes" id="UP000504634">
    <property type="component" value="Unplaced"/>
</dbReference>
<feature type="binding site" evidence="6">
    <location>
        <position position="54"/>
    </location>
    <ligand>
        <name>Zn(2+)</name>
        <dbReference type="ChEBI" id="CHEBI:29105"/>
    </ligand>
</feature>
<dbReference type="AlphaFoldDB" id="A0A6J2T742"/>
<reference evidence="10" key="1">
    <citation type="submission" date="2025-08" db="UniProtKB">
        <authorList>
            <consortium name="RefSeq"/>
        </authorList>
    </citation>
    <scope>IDENTIFICATION</scope>
    <source>
        <strain evidence="10">11010-0011.00</strain>
        <tissue evidence="10">Whole body</tissue>
    </source>
</reference>
<dbReference type="SUPFAM" id="SSF57716">
    <property type="entry name" value="Glucocorticoid receptor-like (DNA-binding domain)"/>
    <property type="match status" value="1"/>
</dbReference>
<sequence>MSDHCRTCGKFIYCGDRRNLFEQPDKIMLHQIETLTGLMLLHHADSPVHICGPCEVALRLAIGFRETIIKTQQILQNCDNVAEALLKLHSNELDFEALDGNEDYEEDAYDSPSNDAEMSYELQPGDGDKTEIHEHNDDVDECFSTAEELATSDTISAEQNMPSEMPTKTAVISDENAIRKSRKHSNTVYASVNFADNTKVMPRTDWSKLTEEEVVALKRERRKRDCICEQCGRHFSCPSNFKVHLLRHSGVKNYFCKLCPMKFYTAHLLRRHEMLHVCDRPYACQYCDQRFSHYSGRIQHERNRHTNYKPFKCSECDKAFAVSGKLKAHMLRHTGVRAFHCEVCSMSFMRKTHLVAHFRSKGHKQNVGKVESDVFNTDIETPVSS</sequence>
<feature type="binding site" evidence="6">
    <location>
        <position position="8"/>
    </location>
    <ligand>
        <name>Zn(2+)</name>
        <dbReference type="ChEBI" id="CHEBI:29105"/>
    </ligand>
</feature>
<dbReference type="PROSITE" id="PS50157">
    <property type="entry name" value="ZINC_FINGER_C2H2_2"/>
    <property type="match status" value="5"/>
</dbReference>
<dbReference type="SMART" id="SM00868">
    <property type="entry name" value="zf-AD"/>
    <property type="match status" value="1"/>
</dbReference>